<evidence type="ECO:0000256" key="1">
    <source>
        <dbReference type="SAM" id="Phobius"/>
    </source>
</evidence>
<reference evidence="2" key="1">
    <citation type="journal article" date="2014" name="Int. J. Syst. Evol. Microbiol.">
        <title>Complete genome sequence of Corynebacterium casei LMG S-19264T (=DSM 44701T), isolated from a smear-ripened cheese.</title>
        <authorList>
            <consortium name="US DOE Joint Genome Institute (JGI-PGF)"/>
            <person name="Walter F."/>
            <person name="Albersmeier A."/>
            <person name="Kalinowski J."/>
            <person name="Ruckert C."/>
        </authorList>
    </citation>
    <scope>NUCLEOTIDE SEQUENCE</scope>
    <source>
        <strain evidence="2">CGMCC 1.12698</strain>
    </source>
</reference>
<protein>
    <submittedName>
        <fullName evidence="2">Uncharacterized protein</fullName>
    </submittedName>
</protein>
<evidence type="ECO:0000313" key="3">
    <source>
        <dbReference type="Proteomes" id="UP000605259"/>
    </source>
</evidence>
<keyword evidence="1" id="KW-0812">Transmembrane</keyword>
<dbReference type="Pfam" id="PF26359">
    <property type="entry name" value="YwtC"/>
    <property type="match status" value="1"/>
</dbReference>
<dbReference type="InterPro" id="IPR058890">
    <property type="entry name" value="YwtC-like"/>
</dbReference>
<sequence length="56" mass="6404">MVRKVMNWLVPVVLVVSLLVIMGNLKRTEQLTPEEAEKIGELTRGVEQKRVVRSTE</sequence>
<dbReference type="RefSeq" id="WP_188389917.1">
    <property type="nucleotide sequence ID" value="NZ_BMFK01000006.1"/>
</dbReference>
<reference evidence="2" key="2">
    <citation type="submission" date="2020-09" db="EMBL/GenBank/DDBJ databases">
        <authorList>
            <person name="Sun Q."/>
            <person name="Zhou Y."/>
        </authorList>
    </citation>
    <scope>NUCLEOTIDE SEQUENCE</scope>
    <source>
        <strain evidence="2">CGMCC 1.12698</strain>
    </source>
</reference>
<keyword evidence="1" id="KW-1133">Transmembrane helix</keyword>
<dbReference type="NCBIfam" id="NF040516">
    <property type="entry name" value="CapE_47_fam"/>
    <property type="match status" value="1"/>
</dbReference>
<keyword evidence="3" id="KW-1185">Reference proteome</keyword>
<name>A0A917ESQ7_9BACI</name>
<accession>A0A917ESQ7</accession>
<dbReference type="Proteomes" id="UP000605259">
    <property type="component" value="Unassembled WGS sequence"/>
</dbReference>
<organism evidence="2 3">
    <name type="scientific">Priestia taiwanensis</name>
    <dbReference type="NCBI Taxonomy" id="1347902"/>
    <lineage>
        <taxon>Bacteria</taxon>
        <taxon>Bacillati</taxon>
        <taxon>Bacillota</taxon>
        <taxon>Bacilli</taxon>
        <taxon>Bacillales</taxon>
        <taxon>Bacillaceae</taxon>
        <taxon>Priestia</taxon>
    </lineage>
</organism>
<dbReference type="AlphaFoldDB" id="A0A917ESQ7"/>
<feature type="transmembrane region" description="Helical" evidence="1">
    <location>
        <begin position="6"/>
        <end position="25"/>
    </location>
</feature>
<proteinExistence type="predicted"/>
<dbReference type="EMBL" id="BMFK01000006">
    <property type="protein sequence ID" value="GGE83437.1"/>
    <property type="molecule type" value="Genomic_DNA"/>
</dbReference>
<comment type="caution">
    <text evidence="2">The sequence shown here is derived from an EMBL/GenBank/DDBJ whole genome shotgun (WGS) entry which is preliminary data.</text>
</comment>
<keyword evidence="1" id="KW-0472">Membrane</keyword>
<evidence type="ECO:0000313" key="2">
    <source>
        <dbReference type="EMBL" id="GGE83437.1"/>
    </source>
</evidence>
<gene>
    <name evidence="2" type="ORF">GCM10007140_36220</name>
</gene>